<accession>A0A077DJ05</accession>
<proteinExistence type="predicted"/>
<dbReference type="InterPro" id="IPR021739">
    <property type="entry name" value="SaV-like"/>
</dbReference>
<sequence length="152" mass="17789">MTTFNAFVELEKVSTLKNPLRYAKVAPHYTVDTGQVNTATIINILGRRSYFLANAFKYLSRLHKKGQLETDVIKAYHCLRIAERFGVEDIPLSENERDTLTQFIIEQEPNYNPLHFKLICIVLDIENKNIIYKELYTLFKMLLWCLEDKEIG</sequence>
<dbReference type="Pfam" id="PF11753">
    <property type="entry name" value="DUF3310"/>
    <property type="match status" value="1"/>
</dbReference>
<dbReference type="RefSeq" id="WP_038500715.1">
    <property type="nucleotide sequence ID" value="NZ_AFWK01000006.1"/>
</dbReference>
<dbReference type="Proteomes" id="UP000028945">
    <property type="component" value="Chromosome"/>
</dbReference>
<organism evidence="1 2">
    <name type="scientific">Basilea psittacipulmonis DSM 24701</name>
    <dbReference type="NCBI Taxonomy" id="1072685"/>
    <lineage>
        <taxon>Bacteria</taxon>
        <taxon>Pseudomonadati</taxon>
        <taxon>Pseudomonadota</taxon>
        <taxon>Betaproteobacteria</taxon>
        <taxon>Burkholderiales</taxon>
        <taxon>Alcaligenaceae</taxon>
        <taxon>Basilea</taxon>
    </lineage>
</organism>
<dbReference type="AlphaFoldDB" id="A0A077DJ05"/>
<reference evidence="1 2" key="1">
    <citation type="journal article" date="2014" name="BMC Genomics">
        <title>A genomic perspective on a new bacterial genus and species from the Alcaligenaceae family, Basilea psittacipulmonis.</title>
        <authorList>
            <person name="Whiteson K.L."/>
            <person name="Hernandez D."/>
            <person name="Lazarevic V."/>
            <person name="Gaia N."/>
            <person name="Farinelli L."/>
            <person name="Francois P."/>
            <person name="Pilo P."/>
            <person name="Frey J."/>
            <person name="Schrenzel J."/>
        </authorList>
    </citation>
    <scope>NUCLEOTIDE SEQUENCE [LARGE SCALE GENOMIC DNA]</scope>
    <source>
        <strain evidence="1 2">DSM 24701</strain>
    </source>
</reference>
<name>A0A077DJ05_9BURK</name>
<gene>
    <name evidence="1" type="ORF">IX83_07220</name>
</gene>
<dbReference type="EMBL" id="CP009238">
    <property type="protein sequence ID" value="AIL33118.1"/>
    <property type="molecule type" value="Genomic_DNA"/>
</dbReference>
<dbReference type="HOGENOM" id="CLU_1718742_0_0_4"/>
<dbReference type="KEGG" id="bpsi:IX83_07220"/>
<dbReference type="STRING" id="1072685.IX83_07220"/>
<keyword evidence="2" id="KW-1185">Reference proteome</keyword>
<evidence type="ECO:0000313" key="2">
    <source>
        <dbReference type="Proteomes" id="UP000028945"/>
    </source>
</evidence>
<protein>
    <submittedName>
        <fullName evidence="1">Uncharacterized protein</fullName>
    </submittedName>
</protein>
<evidence type="ECO:0000313" key="1">
    <source>
        <dbReference type="EMBL" id="AIL33118.1"/>
    </source>
</evidence>